<evidence type="ECO:0000256" key="8">
    <source>
        <dbReference type="ARBA" id="ARBA00035585"/>
    </source>
</evidence>
<name>A0ABT2H692_9MICO</name>
<dbReference type="HAMAP" id="MF_00454">
    <property type="entry name" value="FluC"/>
    <property type="match status" value="1"/>
</dbReference>
<evidence type="ECO:0000313" key="11">
    <source>
        <dbReference type="EMBL" id="MCS5735465.1"/>
    </source>
</evidence>
<organism evidence="11 12">
    <name type="scientific">Herbiconiux daphne</name>
    <dbReference type="NCBI Taxonomy" id="2970914"/>
    <lineage>
        <taxon>Bacteria</taxon>
        <taxon>Bacillati</taxon>
        <taxon>Actinomycetota</taxon>
        <taxon>Actinomycetes</taxon>
        <taxon>Micrococcales</taxon>
        <taxon>Microbacteriaceae</taxon>
        <taxon>Herbiconiux</taxon>
    </lineage>
</organism>
<feature type="transmembrane region" description="Helical" evidence="10">
    <location>
        <begin position="112"/>
        <end position="136"/>
    </location>
</feature>
<comment type="catalytic activity">
    <reaction evidence="8">
        <text>fluoride(in) = fluoride(out)</text>
        <dbReference type="Rhea" id="RHEA:76159"/>
        <dbReference type="ChEBI" id="CHEBI:17051"/>
    </reaction>
    <physiologicalReaction direction="left-to-right" evidence="8">
        <dbReference type="Rhea" id="RHEA:76160"/>
    </physiologicalReaction>
</comment>
<gene>
    <name evidence="10" type="primary">fluC</name>
    <name evidence="10" type="synonym">crcB</name>
    <name evidence="11" type="ORF">N1032_17095</name>
</gene>
<dbReference type="PANTHER" id="PTHR28259:SF1">
    <property type="entry name" value="FLUORIDE EXPORT PROTEIN 1-RELATED"/>
    <property type="match status" value="1"/>
</dbReference>
<dbReference type="PANTHER" id="PTHR28259">
    <property type="entry name" value="FLUORIDE EXPORT PROTEIN 1-RELATED"/>
    <property type="match status" value="1"/>
</dbReference>
<evidence type="ECO:0000256" key="10">
    <source>
        <dbReference type="HAMAP-Rule" id="MF_00454"/>
    </source>
</evidence>
<keyword evidence="2 10" id="KW-1003">Cell membrane</keyword>
<feature type="binding site" evidence="10">
    <location>
        <position position="91"/>
    </location>
    <ligand>
        <name>Na(+)</name>
        <dbReference type="ChEBI" id="CHEBI:29101"/>
        <note>structural</note>
    </ligand>
</feature>
<feature type="transmembrane region" description="Helical" evidence="10">
    <location>
        <begin position="48"/>
        <end position="69"/>
    </location>
</feature>
<keyword evidence="10" id="KW-0406">Ion transport</keyword>
<evidence type="ECO:0000256" key="5">
    <source>
        <dbReference type="ARBA" id="ARBA00023136"/>
    </source>
</evidence>
<comment type="activity regulation">
    <text evidence="10">Na(+) is not transported, but it plays an essential structural role and its presence is essential for fluoride channel function.</text>
</comment>
<protein>
    <recommendedName>
        <fullName evidence="10">Fluoride-specific ion channel FluC</fullName>
    </recommendedName>
</protein>
<keyword evidence="3 10" id="KW-0812">Transmembrane</keyword>
<keyword evidence="12" id="KW-1185">Reference proteome</keyword>
<evidence type="ECO:0000256" key="4">
    <source>
        <dbReference type="ARBA" id="ARBA00022989"/>
    </source>
</evidence>
<keyword evidence="10" id="KW-0813">Transport</keyword>
<feature type="binding site" evidence="10">
    <location>
        <position position="94"/>
    </location>
    <ligand>
        <name>Na(+)</name>
        <dbReference type="ChEBI" id="CHEBI:29101"/>
        <note>structural</note>
    </ligand>
</feature>
<evidence type="ECO:0000256" key="1">
    <source>
        <dbReference type="ARBA" id="ARBA00004651"/>
    </source>
</evidence>
<proteinExistence type="inferred from homology"/>
<comment type="caution">
    <text evidence="11">The sequence shown here is derived from an EMBL/GenBank/DDBJ whole genome shotgun (WGS) entry which is preliminary data.</text>
</comment>
<evidence type="ECO:0000256" key="9">
    <source>
        <dbReference type="ARBA" id="ARBA00049940"/>
    </source>
</evidence>
<dbReference type="EMBL" id="JANLCJ010000006">
    <property type="protein sequence ID" value="MCS5735465.1"/>
    <property type="molecule type" value="Genomic_DNA"/>
</dbReference>
<keyword evidence="10" id="KW-0915">Sodium</keyword>
<keyword evidence="5 10" id="KW-0472">Membrane</keyword>
<keyword evidence="6 10" id="KW-0407">Ion channel</keyword>
<feature type="transmembrane region" description="Helical" evidence="10">
    <location>
        <begin position="81"/>
        <end position="100"/>
    </location>
</feature>
<evidence type="ECO:0000256" key="6">
    <source>
        <dbReference type="ARBA" id="ARBA00023303"/>
    </source>
</evidence>
<comment type="function">
    <text evidence="9 10">Fluoride-specific ion channel. Important for reducing fluoride concentration in the cell, thus reducing its toxicity.</text>
</comment>
<accession>A0ABT2H692</accession>
<dbReference type="Proteomes" id="UP001165586">
    <property type="component" value="Unassembled WGS sequence"/>
</dbReference>
<dbReference type="InterPro" id="IPR003691">
    <property type="entry name" value="FluC"/>
</dbReference>
<evidence type="ECO:0000256" key="3">
    <source>
        <dbReference type="ARBA" id="ARBA00022692"/>
    </source>
</evidence>
<comment type="subcellular location">
    <subcellularLocation>
        <location evidence="1 10">Cell membrane</location>
        <topology evidence="1 10">Multi-pass membrane protein</topology>
    </subcellularLocation>
</comment>
<keyword evidence="4 10" id="KW-1133">Transmembrane helix</keyword>
<evidence type="ECO:0000256" key="2">
    <source>
        <dbReference type="ARBA" id="ARBA00022475"/>
    </source>
</evidence>
<evidence type="ECO:0000256" key="7">
    <source>
        <dbReference type="ARBA" id="ARBA00035120"/>
    </source>
</evidence>
<reference evidence="11" key="1">
    <citation type="submission" date="2022-08" db="EMBL/GenBank/DDBJ databases">
        <authorList>
            <person name="Deng Y."/>
            <person name="Han X.-F."/>
            <person name="Zhang Y.-Q."/>
        </authorList>
    </citation>
    <scope>NUCLEOTIDE SEQUENCE</scope>
    <source>
        <strain evidence="11">CPCC 203386</strain>
    </source>
</reference>
<keyword evidence="10" id="KW-0479">Metal-binding</keyword>
<evidence type="ECO:0000313" key="12">
    <source>
        <dbReference type="Proteomes" id="UP001165586"/>
    </source>
</evidence>
<dbReference type="Pfam" id="PF02537">
    <property type="entry name" value="CRCB"/>
    <property type="match status" value="1"/>
</dbReference>
<sequence length="150" mass="15073">MAPPAPAGSRPAHLRPAYLALVALGGAIGTGLREAISLATPALGGFPIAIFGINVVGAFVLGALLEALALRGPDEGRRRRIRLFVGTGVLGGFTTYSALATDTALLLGDGSAAPAALYAGLTVVLGAIATWGGIALGMRWGRERQRGVAS</sequence>
<comment type="similarity">
    <text evidence="7 10">Belongs to the fluoride channel Fluc/FEX (TC 1.A.43) family.</text>
</comment>